<dbReference type="Proteomes" id="UP000559027">
    <property type="component" value="Unassembled WGS sequence"/>
</dbReference>
<evidence type="ECO:0000256" key="3">
    <source>
        <dbReference type="ARBA" id="ARBA00023002"/>
    </source>
</evidence>
<evidence type="ECO:0000256" key="4">
    <source>
        <dbReference type="SAM" id="SignalP"/>
    </source>
</evidence>
<comment type="caution">
    <text evidence="7">The sequence shown here is derived from an EMBL/GenBank/DDBJ whole genome shotgun (WGS) entry which is preliminary data.</text>
</comment>
<protein>
    <recommendedName>
        <fullName evidence="9">NADP-dependent oxidoreductase domain-containing protein</fullName>
    </recommendedName>
</protein>
<organism evidence="7 8">
    <name type="scientific">Leucocoprinus leucothites</name>
    <dbReference type="NCBI Taxonomy" id="201217"/>
    <lineage>
        <taxon>Eukaryota</taxon>
        <taxon>Fungi</taxon>
        <taxon>Dikarya</taxon>
        <taxon>Basidiomycota</taxon>
        <taxon>Agaricomycotina</taxon>
        <taxon>Agaricomycetes</taxon>
        <taxon>Agaricomycetidae</taxon>
        <taxon>Agaricales</taxon>
        <taxon>Agaricineae</taxon>
        <taxon>Agaricaceae</taxon>
        <taxon>Leucocoprinus</taxon>
    </lineage>
</organism>
<feature type="signal peptide" evidence="4">
    <location>
        <begin position="1"/>
        <end position="17"/>
    </location>
</feature>
<dbReference type="InterPro" id="IPR020471">
    <property type="entry name" value="AKR"/>
</dbReference>
<dbReference type="PANTHER" id="PTHR43827:SF3">
    <property type="entry name" value="NADP-DEPENDENT OXIDOREDUCTASE DOMAIN-CONTAINING PROTEIN"/>
    <property type="match status" value="1"/>
</dbReference>
<keyword evidence="3" id="KW-0560">Oxidoreductase</keyword>
<gene>
    <name evidence="7" type="ORF">D9756_005785</name>
</gene>
<evidence type="ECO:0000313" key="7">
    <source>
        <dbReference type="EMBL" id="KAF5354865.1"/>
    </source>
</evidence>
<evidence type="ECO:0008006" key="9">
    <source>
        <dbReference type="Google" id="ProtNLM"/>
    </source>
</evidence>
<dbReference type="Pfam" id="PF00248">
    <property type="entry name" value="Aldo_ket_red"/>
    <property type="match status" value="1"/>
</dbReference>
<comment type="similarity">
    <text evidence="1">Belongs to the aldo/keto reductase family.</text>
</comment>
<dbReference type="OrthoDB" id="416253at2759"/>
<evidence type="ECO:0000259" key="5">
    <source>
        <dbReference type="Pfam" id="PF00248"/>
    </source>
</evidence>
<dbReference type="InterPro" id="IPR036812">
    <property type="entry name" value="NAD(P)_OxRdtase_dom_sf"/>
</dbReference>
<evidence type="ECO:0000256" key="1">
    <source>
        <dbReference type="ARBA" id="ARBA00007905"/>
    </source>
</evidence>
<dbReference type="Gene3D" id="3.20.20.100">
    <property type="entry name" value="NADP-dependent oxidoreductase domain"/>
    <property type="match status" value="1"/>
</dbReference>
<keyword evidence="4" id="KW-0732">Signal</keyword>
<dbReference type="Pfam" id="PF22803">
    <property type="entry name" value="GBD_Y3"/>
    <property type="match status" value="1"/>
</dbReference>
<feature type="chain" id="PRO_5034046910" description="NADP-dependent oxidoreductase domain-containing protein" evidence="4">
    <location>
        <begin position="18"/>
        <end position="319"/>
    </location>
</feature>
<keyword evidence="2" id="KW-0521">NADP</keyword>
<evidence type="ECO:0000256" key="2">
    <source>
        <dbReference type="ARBA" id="ARBA00022857"/>
    </source>
</evidence>
<sequence length="319" mass="34926">MLYNTIFTATLLAVAMAQGPRTCYQGAAGSARPASDCISFIDTFCNDASMGQTPVSIGDSTGRCFNLPGGDRCDFIALNTYMDGVSPNNANFSWDTDDQPLSLDEVQARVEGSLQRLGFMPDLFLIHNPFIAAPGELKRMWEILEGLKDEGKLKSIGVSNFRPQDLEAVLDGAKHKPVANQLEFHPYVLAHLEPVLELQKKHGIITQSYGTLTPLLRHPTGGPLKPILADIAARLSKETGKPIDEATVLLLWARAKGVVVVSTSGNLQRLQWLGEVAKSPLLLTEADVEMITNTGKTIHFRNYSEHMEKEFPLPNLPSQ</sequence>
<feature type="domain" description="Glycan binding protein Y3-like" evidence="6">
    <location>
        <begin position="36"/>
        <end position="86"/>
    </location>
</feature>
<feature type="domain" description="NADP-dependent oxidoreductase" evidence="5">
    <location>
        <begin position="101"/>
        <end position="278"/>
    </location>
</feature>
<dbReference type="SUPFAM" id="SSF51430">
    <property type="entry name" value="NAD(P)-linked oxidoreductase"/>
    <property type="match status" value="1"/>
</dbReference>
<accession>A0A8H5FYZ4</accession>
<keyword evidence="8" id="KW-1185">Reference proteome</keyword>
<evidence type="ECO:0000259" key="6">
    <source>
        <dbReference type="Pfam" id="PF22803"/>
    </source>
</evidence>
<dbReference type="GO" id="GO:0016616">
    <property type="term" value="F:oxidoreductase activity, acting on the CH-OH group of donors, NAD or NADP as acceptor"/>
    <property type="evidence" value="ECO:0007669"/>
    <property type="project" value="UniProtKB-ARBA"/>
</dbReference>
<dbReference type="InterPro" id="IPR054443">
    <property type="entry name" value="Y3-like_dom"/>
</dbReference>
<dbReference type="AlphaFoldDB" id="A0A8H5FYZ4"/>
<proteinExistence type="inferred from homology"/>
<name>A0A8H5FYZ4_9AGAR</name>
<reference evidence="7 8" key="1">
    <citation type="journal article" date="2020" name="ISME J.">
        <title>Uncovering the hidden diversity of litter-decomposition mechanisms in mushroom-forming fungi.</title>
        <authorList>
            <person name="Floudas D."/>
            <person name="Bentzer J."/>
            <person name="Ahren D."/>
            <person name="Johansson T."/>
            <person name="Persson P."/>
            <person name="Tunlid A."/>
        </authorList>
    </citation>
    <scope>NUCLEOTIDE SEQUENCE [LARGE SCALE GENOMIC DNA]</scope>
    <source>
        <strain evidence="7 8">CBS 146.42</strain>
    </source>
</reference>
<evidence type="ECO:0000313" key="8">
    <source>
        <dbReference type="Proteomes" id="UP000559027"/>
    </source>
</evidence>
<dbReference type="PANTHER" id="PTHR43827">
    <property type="entry name" value="2,5-DIKETO-D-GLUCONIC ACID REDUCTASE"/>
    <property type="match status" value="1"/>
</dbReference>
<dbReference type="InterPro" id="IPR023210">
    <property type="entry name" value="NADP_OxRdtase_dom"/>
</dbReference>
<dbReference type="EMBL" id="JAACJO010000008">
    <property type="protein sequence ID" value="KAF5354865.1"/>
    <property type="molecule type" value="Genomic_DNA"/>
</dbReference>